<feature type="region of interest" description="Disordered" evidence="1">
    <location>
        <begin position="1"/>
        <end position="28"/>
    </location>
</feature>
<name>A0A4C1WX12_EUMVA</name>
<reference evidence="2 3" key="1">
    <citation type="journal article" date="2019" name="Commun. Biol.">
        <title>The bagworm genome reveals a unique fibroin gene that provides high tensile strength.</title>
        <authorList>
            <person name="Kono N."/>
            <person name="Nakamura H."/>
            <person name="Ohtoshi R."/>
            <person name="Tomita M."/>
            <person name="Numata K."/>
            <person name="Arakawa K."/>
        </authorList>
    </citation>
    <scope>NUCLEOTIDE SEQUENCE [LARGE SCALE GENOMIC DNA]</scope>
</reference>
<comment type="caution">
    <text evidence="2">The sequence shown here is derived from an EMBL/GenBank/DDBJ whole genome shotgun (WGS) entry which is preliminary data.</text>
</comment>
<keyword evidence="3" id="KW-1185">Reference proteome</keyword>
<feature type="compositionally biased region" description="Basic residues" evidence="1">
    <location>
        <begin position="8"/>
        <end position="20"/>
    </location>
</feature>
<sequence length="105" mass="11110">MAGAGRGRGARRLRVRRHPRSLLGRRGPRGEVTTARYVYSKPVIKNVSARVVCRPVIKVESSVVSRIVTGNASRRAARGCACACAAGPPAHALPPSAFCIHNAAI</sequence>
<organism evidence="2 3">
    <name type="scientific">Eumeta variegata</name>
    <name type="common">Bagworm moth</name>
    <name type="synonym">Eumeta japonica</name>
    <dbReference type="NCBI Taxonomy" id="151549"/>
    <lineage>
        <taxon>Eukaryota</taxon>
        <taxon>Metazoa</taxon>
        <taxon>Ecdysozoa</taxon>
        <taxon>Arthropoda</taxon>
        <taxon>Hexapoda</taxon>
        <taxon>Insecta</taxon>
        <taxon>Pterygota</taxon>
        <taxon>Neoptera</taxon>
        <taxon>Endopterygota</taxon>
        <taxon>Lepidoptera</taxon>
        <taxon>Glossata</taxon>
        <taxon>Ditrysia</taxon>
        <taxon>Tineoidea</taxon>
        <taxon>Psychidae</taxon>
        <taxon>Oiketicinae</taxon>
        <taxon>Eumeta</taxon>
    </lineage>
</organism>
<accession>A0A4C1WX12</accession>
<evidence type="ECO:0000256" key="1">
    <source>
        <dbReference type="SAM" id="MobiDB-lite"/>
    </source>
</evidence>
<protein>
    <submittedName>
        <fullName evidence="2">Uncharacterized protein</fullName>
    </submittedName>
</protein>
<gene>
    <name evidence="2" type="ORF">EVAR_33074_1</name>
</gene>
<dbReference type="EMBL" id="BGZK01000650">
    <property type="protein sequence ID" value="GBP54605.1"/>
    <property type="molecule type" value="Genomic_DNA"/>
</dbReference>
<dbReference type="Proteomes" id="UP000299102">
    <property type="component" value="Unassembled WGS sequence"/>
</dbReference>
<dbReference type="AlphaFoldDB" id="A0A4C1WX12"/>
<evidence type="ECO:0000313" key="2">
    <source>
        <dbReference type="EMBL" id="GBP54605.1"/>
    </source>
</evidence>
<evidence type="ECO:0000313" key="3">
    <source>
        <dbReference type="Proteomes" id="UP000299102"/>
    </source>
</evidence>
<proteinExistence type="predicted"/>